<comment type="caution">
    <text evidence="1">The sequence shown here is derived from an EMBL/GenBank/DDBJ whole genome shotgun (WGS) entry which is preliminary data.</text>
</comment>
<evidence type="ECO:0000313" key="2">
    <source>
        <dbReference type="Proteomes" id="UP000676336"/>
    </source>
</evidence>
<sequence length="37" mass="4059">MSIVDQDDGLEAFRLALANQAPDNSAAKQEKRAELRS</sequence>
<protein>
    <submittedName>
        <fullName evidence="1">Uncharacterized protein</fullName>
    </submittedName>
</protein>
<feature type="non-terminal residue" evidence="1">
    <location>
        <position position="37"/>
    </location>
</feature>
<organism evidence="1 2">
    <name type="scientific">Rotaria magnacalcarata</name>
    <dbReference type="NCBI Taxonomy" id="392030"/>
    <lineage>
        <taxon>Eukaryota</taxon>
        <taxon>Metazoa</taxon>
        <taxon>Spiralia</taxon>
        <taxon>Gnathifera</taxon>
        <taxon>Rotifera</taxon>
        <taxon>Eurotatoria</taxon>
        <taxon>Bdelloidea</taxon>
        <taxon>Philodinida</taxon>
        <taxon>Philodinidae</taxon>
        <taxon>Rotaria</taxon>
    </lineage>
</organism>
<dbReference type="AlphaFoldDB" id="A0A8S2T932"/>
<accession>A0A8S2T932</accession>
<reference evidence="1" key="1">
    <citation type="submission" date="2021-02" db="EMBL/GenBank/DDBJ databases">
        <authorList>
            <person name="Nowell W R."/>
        </authorList>
    </citation>
    <scope>NUCLEOTIDE SEQUENCE</scope>
</reference>
<gene>
    <name evidence="1" type="ORF">SMN809_LOCUS25139</name>
</gene>
<evidence type="ECO:0000313" key="1">
    <source>
        <dbReference type="EMBL" id="CAF4278111.1"/>
    </source>
</evidence>
<name>A0A8S2T932_9BILA</name>
<proteinExistence type="predicted"/>
<dbReference type="Proteomes" id="UP000676336">
    <property type="component" value="Unassembled WGS sequence"/>
</dbReference>
<dbReference type="EMBL" id="CAJOBI010032023">
    <property type="protein sequence ID" value="CAF4278111.1"/>
    <property type="molecule type" value="Genomic_DNA"/>
</dbReference>